<dbReference type="AlphaFoldDB" id="A0AAN5AIL7"/>
<feature type="transmembrane region" description="Helical" evidence="2">
    <location>
        <begin position="6"/>
        <end position="26"/>
    </location>
</feature>
<gene>
    <name evidence="3" type="ORF">PEDI_05760</name>
</gene>
<keyword evidence="4" id="KW-1185">Reference proteome</keyword>
<dbReference type="RefSeq" id="WP_053403913.1">
    <property type="nucleotide sequence ID" value="NZ_BQKE01000001.1"/>
</dbReference>
<name>A0AAN5AIL7_9BACT</name>
<evidence type="ECO:0000256" key="1">
    <source>
        <dbReference type="SAM" id="MobiDB-lite"/>
    </source>
</evidence>
<evidence type="ECO:0000256" key="2">
    <source>
        <dbReference type="SAM" id="Phobius"/>
    </source>
</evidence>
<evidence type="ECO:0000313" key="3">
    <source>
        <dbReference type="EMBL" id="GJM60024.1"/>
    </source>
</evidence>
<accession>A0AAN5AIL7</accession>
<keyword evidence="2" id="KW-1133">Transmembrane helix</keyword>
<keyword evidence="2" id="KW-0472">Membrane</keyword>
<feature type="region of interest" description="Disordered" evidence="1">
    <location>
        <begin position="35"/>
        <end position="55"/>
    </location>
</feature>
<sequence length="75" mass="7939">MNKAGTGIFAFLTGISLGIVAGLLLAPEAGKDTQDKLSQKAKKWGGDLEHQAESGRKKINEVAEQIGKKANELMS</sequence>
<evidence type="ECO:0000313" key="4">
    <source>
        <dbReference type="Proteomes" id="UP001310022"/>
    </source>
</evidence>
<evidence type="ECO:0008006" key="5">
    <source>
        <dbReference type="Google" id="ProtNLM"/>
    </source>
</evidence>
<proteinExistence type="predicted"/>
<dbReference type="Proteomes" id="UP001310022">
    <property type="component" value="Unassembled WGS sequence"/>
</dbReference>
<dbReference type="InterPro" id="IPR024623">
    <property type="entry name" value="YtxH"/>
</dbReference>
<protein>
    <recommendedName>
        <fullName evidence="5">YtxH domain-containing protein</fullName>
    </recommendedName>
</protein>
<dbReference type="Pfam" id="PF12732">
    <property type="entry name" value="YtxH"/>
    <property type="match status" value="1"/>
</dbReference>
<comment type="caution">
    <text evidence="3">The sequence shown here is derived from an EMBL/GenBank/DDBJ whole genome shotgun (WGS) entry which is preliminary data.</text>
</comment>
<reference evidence="3 4" key="1">
    <citation type="submission" date="2021-12" db="EMBL/GenBank/DDBJ databases">
        <title>Genome sequencing of bacteria with rrn-lacking chromosome and rrn-plasmid.</title>
        <authorList>
            <person name="Anda M."/>
            <person name="Iwasaki W."/>
        </authorList>
    </citation>
    <scope>NUCLEOTIDE SEQUENCE [LARGE SCALE GENOMIC DNA]</scope>
    <source>
        <strain evidence="3 4">NBRC 15940</strain>
    </source>
</reference>
<keyword evidence="2" id="KW-0812">Transmembrane</keyword>
<dbReference type="EMBL" id="BQKE01000001">
    <property type="protein sequence ID" value="GJM60024.1"/>
    <property type="molecule type" value="Genomic_DNA"/>
</dbReference>
<organism evidence="3 4">
    <name type="scientific">Persicobacter diffluens</name>
    <dbReference type="NCBI Taxonomy" id="981"/>
    <lineage>
        <taxon>Bacteria</taxon>
        <taxon>Pseudomonadati</taxon>
        <taxon>Bacteroidota</taxon>
        <taxon>Cytophagia</taxon>
        <taxon>Cytophagales</taxon>
        <taxon>Persicobacteraceae</taxon>
        <taxon>Persicobacter</taxon>
    </lineage>
</organism>